<feature type="region of interest" description="Disordered" evidence="1">
    <location>
        <begin position="376"/>
        <end position="400"/>
    </location>
</feature>
<reference evidence="3" key="1">
    <citation type="journal article" date="2023" name="Insect Mol. Biol.">
        <title>Genome sequencing provides insights into the evolution of gene families encoding plant cell wall-degrading enzymes in longhorned beetles.</title>
        <authorList>
            <person name="Shin N.R."/>
            <person name="Okamura Y."/>
            <person name="Kirsch R."/>
            <person name="Pauchet Y."/>
        </authorList>
    </citation>
    <scope>NUCLEOTIDE SEQUENCE</scope>
    <source>
        <strain evidence="3">RBIC_L_NR</strain>
    </source>
</reference>
<evidence type="ECO:0000256" key="1">
    <source>
        <dbReference type="SAM" id="MobiDB-lite"/>
    </source>
</evidence>
<name>A0AAV8WXE9_9CUCU</name>
<proteinExistence type="predicted"/>
<sequence length="735" mass="83640">MSDSEEESFCYFGKPLDPYDEDAFPKKKPISVEEQIATDAQGRRRFHGAFTGGFSAGFYNTVGSLEGWIPSEFKSSRQEKAKNVAQKPEDFMDEEDIGEHGIAPQTVRATDDFSTAKKKKKTVSNRLIKALIFPDGPIPGDPVLQTLLTSGNETVGYLLLKNIGIQEKISKQEEELNSPETKIYGCQMPTQYKVSKNVENKQYQIPTIYKEFLEKPKSNTFGLGYEGLDKSHINLFQSSSLVMKDKNNKKVSISGQAFGVGAFEDEDDDIYVKEDMSKYDFELTKEKASNKQQSDSSSLLFGMFKHSKVPLILKKLYLTPKIPHSFSGKHKVRKSRFEPIIEESTPLDRKEINPAIRARYLGENTEKTYTTSKPIVESTSENNEIIGKKENEEEHSPKKDFDISSSFISDRFVSASQKEDISNILEPVQKTEILHGTVEMREAARMKMFGLLTRITTDWHPCAILCKRFNVPEPFLESDHIGFGLKKKTKKRTKNLIFEYQKHTEVEGPLKPGLSTRSNEEDKLVTPNMNLKDTIDSTESCTLTEPVMDSQQEDKQTNPQPVVEVNILDLESLPKDITEKVNVAEKLDLFKAVFLSSSESEDEEDNSKEGNDEAHRTEELKINILSDHLLPKIKPIKEGILSNVNFHEFFKPKKNVEETTTNSEDQSPFVQSCNDLEEAQIDSYGPRLPIEKMEIKGVSKFTVLSSNSEDEWVEKRKTDKRKKSKNKRKHKKREA</sequence>
<dbReference type="PANTHER" id="PTHR13384">
    <property type="entry name" value="G PATCH DOMAIN-CONTAINING PROTEIN 1"/>
    <property type="match status" value="1"/>
</dbReference>
<dbReference type="GO" id="GO:0006397">
    <property type="term" value="P:mRNA processing"/>
    <property type="evidence" value="ECO:0007669"/>
    <property type="project" value="InterPro"/>
</dbReference>
<feature type="compositionally biased region" description="Basic and acidic residues" evidence="1">
    <location>
        <begin position="386"/>
        <end position="400"/>
    </location>
</feature>
<gene>
    <name evidence="3" type="ORF">NQ314_015938</name>
</gene>
<dbReference type="Proteomes" id="UP001162156">
    <property type="component" value="Unassembled WGS sequence"/>
</dbReference>
<protein>
    <recommendedName>
        <fullName evidence="2">G patch domain-containing protein</fullName>
    </recommendedName>
</protein>
<feature type="domain" description="G patch" evidence="2">
    <location>
        <begin position="31"/>
        <end position="113"/>
    </location>
</feature>
<accession>A0AAV8WXE9</accession>
<feature type="region of interest" description="Disordered" evidence="1">
    <location>
        <begin position="708"/>
        <end position="735"/>
    </location>
</feature>
<dbReference type="PANTHER" id="PTHR13384:SF19">
    <property type="entry name" value="G PATCH DOMAIN-CONTAINING PROTEIN 1"/>
    <property type="match status" value="1"/>
</dbReference>
<evidence type="ECO:0000313" key="3">
    <source>
        <dbReference type="EMBL" id="KAJ8931187.1"/>
    </source>
</evidence>
<dbReference type="Pfam" id="PF07713">
    <property type="entry name" value="DUF1604"/>
    <property type="match status" value="1"/>
</dbReference>
<evidence type="ECO:0000259" key="2">
    <source>
        <dbReference type="Pfam" id="PF07713"/>
    </source>
</evidence>
<dbReference type="InterPro" id="IPR011666">
    <property type="entry name" value="DUF1604"/>
</dbReference>
<feature type="compositionally biased region" description="Basic residues" evidence="1">
    <location>
        <begin position="718"/>
        <end position="735"/>
    </location>
</feature>
<keyword evidence="4" id="KW-1185">Reference proteome</keyword>
<dbReference type="EMBL" id="JANEYF010004443">
    <property type="protein sequence ID" value="KAJ8931187.1"/>
    <property type="molecule type" value="Genomic_DNA"/>
</dbReference>
<dbReference type="GO" id="GO:0005634">
    <property type="term" value="C:nucleus"/>
    <property type="evidence" value="ECO:0007669"/>
    <property type="project" value="TreeGrafter"/>
</dbReference>
<comment type="caution">
    <text evidence="3">The sequence shown here is derived from an EMBL/GenBank/DDBJ whole genome shotgun (WGS) entry which is preliminary data.</text>
</comment>
<dbReference type="GO" id="GO:0003723">
    <property type="term" value="F:RNA binding"/>
    <property type="evidence" value="ECO:0007669"/>
    <property type="project" value="TreeGrafter"/>
</dbReference>
<evidence type="ECO:0000313" key="4">
    <source>
        <dbReference type="Proteomes" id="UP001162156"/>
    </source>
</evidence>
<organism evidence="3 4">
    <name type="scientific">Rhamnusium bicolor</name>
    <dbReference type="NCBI Taxonomy" id="1586634"/>
    <lineage>
        <taxon>Eukaryota</taxon>
        <taxon>Metazoa</taxon>
        <taxon>Ecdysozoa</taxon>
        <taxon>Arthropoda</taxon>
        <taxon>Hexapoda</taxon>
        <taxon>Insecta</taxon>
        <taxon>Pterygota</taxon>
        <taxon>Neoptera</taxon>
        <taxon>Endopterygota</taxon>
        <taxon>Coleoptera</taxon>
        <taxon>Polyphaga</taxon>
        <taxon>Cucujiformia</taxon>
        <taxon>Chrysomeloidea</taxon>
        <taxon>Cerambycidae</taxon>
        <taxon>Lepturinae</taxon>
        <taxon>Rhagiini</taxon>
        <taxon>Rhamnusium</taxon>
    </lineage>
</organism>
<dbReference type="AlphaFoldDB" id="A0AAV8WXE9"/>